<protein>
    <recommendedName>
        <fullName evidence="5">Tat pathway signal sequence</fullName>
    </recommendedName>
</protein>
<dbReference type="EMBL" id="CAWUHC010000003">
    <property type="protein sequence ID" value="CAK7209598.1"/>
    <property type="molecule type" value="Genomic_DNA"/>
</dbReference>
<keyword evidence="2" id="KW-0472">Membrane</keyword>
<feature type="compositionally biased region" description="Low complexity" evidence="1">
    <location>
        <begin position="73"/>
        <end position="114"/>
    </location>
</feature>
<evidence type="ECO:0000313" key="3">
    <source>
        <dbReference type="EMBL" id="CAK7209598.1"/>
    </source>
</evidence>
<keyword evidence="4" id="KW-1185">Reference proteome</keyword>
<evidence type="ECO:0008006" key="5">
    <source>
        <dbReference type="Google" id="ProtNLM"/>
    </source>
</evidence>
<feature type="compositionally biased region" description="Gly residues" evidence="1">
    <location>
        <begin position="237"/>
        <end position="250"/>
    </location>
</feature>
<sequence length="496" mass="51260">MGPGRRASMRSVRTLPIVHEDDDMIVVTTPEAAAAYPVRQKRHSGVVQALPPLGADDVAEHGSASGSEDEESSPNSNPNSNNNSPSRRINNPRRYSSGSVGSIGSVGSVGSNGSHRSHRSQYAPPPQRPYFAVAGGPTGVGVAAAATNYPYANPACSESSEESGITDRKLEENSHSATLRNSGLPKRSQNREWFAKRGGWWRLVLTLVLLAAIAVGLGVGLKYGLQKVNSDQENDGGEGNSGGDSGGGDSSGSNSTPSEAFPAGSYTFTVALTNVSTACTTNGYAFGCAPGSDHIFSPAGSPASQNASAVTHAWVIAGTTSQSTSGQTTTTYSVSSSSSSSSSSSEEPSFNNIHMTLLDAGLLSERLVFNFSMDLAYVPTNDLIAAQTSSATCYFNQTAFSATLWTKQRATFPPTISGVTAPVNASSTFSPWPFAVQIAEVQQAAPAIPDCVDYHGNSLGNFSAAIGSDSSSDNSGVCGCWYSNTVGGSSNGTSTR</sequence>
<feature type="region of interest" description="Disordered" evidence="1">
    <location>
        <begin position="231"/>
        <end position="259"/>
    </location>
</feature>
<feature type="region of interest" description="Disordered" evidence="1">
    <location>
        <begin position="35"/>
        <end position="130"/>
    </location>
</feature>
<gene>
    <name evidence="3" type="ORF">SBRCBS47491_000497</name>
</gene>
<feature type="region of interest" description="Disordered" evidence="1">
    <location>
        <begin position="153"/>
        <end position="187"/>
    </location>
</feature>
<accession>A0ABP0AQV3</accession>
<dbReference type="Proteomes" id="UP001642406">
    <property type="component" value="Unassembled WGS sequence"/>
</dbReference>
<comment type="caution">
    <text evidence="3">The sequence shown here is derived from an EMBL/GenBank/DDBJ whole genome shotgun (WGS) entry which is preliminary data.</text>
</comment>
<keyword evidence="2" id="KW-1133">Transmembrane helix</keyword>
<feature type="transmembrane region" description="Helical" evidence="2">
    <location>
        <begin position="200"/>
        <end position="221"/>
    </location>
</feature>
<name>A0ABP0AQV3_9PEZI</name>
<evidence type="ECO:0000256" key="2">
    <source>
        <dbReference type="SAM" id="Phobius"/>
    </source>
</evidence>
<reference evidence="3 4" key="1">
    <citation type="submission" date="2024-01" db="EMBL/GenBank/DDBJ databases">
        <authorList>
            <person name="Allen C."/>
            <person name="Tagirdzhanova G."/>
        </authorList>
    </citation>
    <scope>NUCLEOTIDE SEQUENCE [LARGE SCALE GENOMIC DNA]</scope>
</reference>
<evidence type="ECO:0000313" key="4">
    <source>
        <dbReference type="Proteomes" id="UP001642406"/>
    </source>
</evidence>
<organism evidence="3 4">
    <name type="scientific">Sporothrix bragantina</name>
    <dbReference type="NCBI Taxonomy" id="671064"/>
    <lineage>
        <taxon>Eukaryota</taxon>
        <taxon>Fungi</taxon>
        <taxon>Dikarya</taxon>
        <taxon>Ascomycota</taxon>
        <taxon>Pezizomycotina</taxon>
        <taxon>Sordariomycetes</taxon>
        <taxon>Sordariomycetidae</taxon>
        <taxon>Ophiostomatales</taxon>
        <taxon>Ophiostomataceae</taxon>
        <taxon>Sporothrix</taxon>
    </lineage>
</organism>
<evidence type="ECO:0000256" key="1">
    <source>
        <dbReference type="SAM" id="MobiDB-lite"/>
    </source>
</evidence>
<keyword evidence="2" id="KW-0812">Transmembrane</keyword>
<feature type="region of interest" description="Disordered" evidence="1">
    <location>
        <begin position="322"/>
        <end position="348"/>
    </location>
</feature>
<proteinExistence type="predicted"/>
<feature type="compositionally biased region" description="Low complexity" evidence="1">
    <location>
        <begin position="322"/>
        <end position="345"/>
    </location>
</feature>
<feature type="compositionally biased region" description="Basic and acidic residues" evidence="1">
    <location>
        <begin position="165"/>
        <end position="174"/>
    </location>
</feature>